<keyword evidence="2" id="KW-0418">Kinase</keyword>
<gene>
    <name evidence="2" type="ORF">GGQ92_001172</name>
</gene>
<dbReference type="AlphaFoldDB" id="A0A841RIS4"/>
<protein>
    <submittedName>
        <fullName evidence="2">Nitrogen fixation/metabolism regulation signal transduction histidine kinase</fullName>
    </submittedName>
</protein>
<comment type="caution">
    <text evidence="2">The sequence shown here is derived from an EMBL/GenBank/DDBJ whole genome shotgun (WGS) entry which is preliminary data.</text>
</comment>
<name>A0A841RIS4_9BACI</name>
<evidence type="ECO:0000313" key="2">
    <source>
        <dbReference type="EMBL" id="MBB6512389.1"/>
    </source>
</evidence>
<accession>A0A841RIS4</accession>
<keyword evidence="3" id="KW-1185">Reference proteome</keyword>
<organism evidence="2 3">
    <name type="scientific">Gracilibacillus halotolerans</name>
    <dbReference type="NCBI Taxonomy" id="74386"/>
    <lineage>
        <taxon>Bacteria</taxon>
        <taxon>Bacillati</taxon>
        <taxon>Bacillota</taxon>
        <taxon>Bacilli</taxon>
        <taxon>Bacillales</taxon>
        <taxon>Bacillaceae</taxon>
        <taxon>Gracilibacillus</taxon>
    </lineage>
</organism>
<keyword evidence="2" id="KW-0808">Transferase</keyword>
<feature type="transmembrane region" description="Helical" evidence="1">
    <location>
        <begin position="13"/>
        <end position="35"/>
    </location>
</feature>
<keyword evidence="1" id="KW-0812">Transmembrane</keyword>
<dbReference type="RefSeq" id="WP_184245549.1">
    <property type="nucleotide sequence ID" value="NZ_BAAACU010000058.1"/>
</dbReference>
<keyword evidence="1" id="KW-0472">Membrane</keyword>
<keyword evidence="1" id="KW-1133">Transmembrane helix</keyword>
<dbReference type="Proteomes" id="UP000572212">
    <property type="component" value="Unassembled WGS sequence"/>
</dbReference>
<evidence type="ECO:0000313" key="3">
    <source>
        <dbReference type="Proteomes" id="UP000572212"/>
    </source>
</evidence>
<evidence type="ECO:0000256" key="1">
    <source>
        <dbReference type="SAM" id="Phobius"/>
    </source>
</evidence>
<dbReference type="EMBL" id="JACHON010000003">
    <property type="protein sequence ID" value="MBB6512389.1"/>
    <property type="molecule type" value="Genomic_DNA"/>
</dbReference>
<proteinExistence type="predicted"/>
<dbReference type="GO" id="GO:0016301">
    <property type="term" value="F:kinase activity"/>
    <property type="evidence" value="ECO:0007669"/>
    <property type="project" value="UniProtKB-KW"/>
</dbReference>
<reference evidence="2 3" key="1">
    <citation type="submission" date="2020-08" db="EMBL/GenBank/DDBJ databases">
        <title>Genomic Encyclopedia of Type Strains, Phase IV (KMG-IV): sequencing the most valuable type-strain genomes for metagenomic binning, comparative biology and taxonomic classification.</title>
        <authorList>
            <person name="Goeker M."/>
        </authorList>
    </citation>
    <scope>NUCLEOTIDE SEQUENCE [LARGE SCALE GENOMIC DNA]</scope>
    <source>
        <strain evidence="2 3">DSM 11805</strain>
    </source>
</reference>
<sequence length="60" mass="6952">MLMTIGEFHTGDAIVQLIYFFILIAIIVGIILLIVKPRKKNNQLDRIEKKIDKILSDKEK</sequence>